<dbReference type="Pfam" id="PF02518">
    <property type="entry name" value="HATPase_c"/>
    <property type="match status" value="1"/>
</dbReference>
<gene>
    <name evidence="16" type="primary">torS</name>
    <name evidence="16" type="ORF">PbB2_00721</name>
</gene>
<protein>
    <recommendedName>
        <fullName evidence="4">histidine kinase</fullName>
        <ecNumber evidence="4">2.7.13.3</ecNumber>
    </recommendedName>
</protein>
<evidence type="ECO:0000256" key="4">
    <source>
        <dbReference type="ARBA" id="ARBA00012438"/>
    </source>
</evidence>
<dbReference type="Pfam" id="PF00512">
    <property type="entry name" value="HisKA"/>
    <property type="match status" value="1"/>
</dbReference>
<feature type="transmembrane region" description="Helical" evidence="13">
    <location>
        <begin position="6"/>
        <end position="24"/>
    </location>
</feature>
<dbReference type="SUPFAM" id="SSF47384">
    <property type="entry name" value="Homodimeric domain of signal transducing histidine kinase"/>
    <property type="match status" value="1"/>
</dbReference>
<feature type="domain" description="Histidine kinase" evidence="14">
    <location>
        <begin position="769"/>
        <end position="978"/>
    </location>
</feature>
<dbReference type="OrthoDB" id="9764438at2"/>
<reference evidence="16" key="1">
    <citation type="journal article" date="2018" name="Genome Announc.">
        <title>Draft Genome Sequence of "Candidatus Phycosocius bacilliformis," an Alphaproteobacterial Ectosymbiont of the Hydrocarbon-Producing Green Alga Botryococcus braunii.</title>
        <authorList>
            <person name="Tanabe Y."/>
            <person name="Yamaguchi H."/>
            <person name="Watanabe M.M."/>
        </authorList>
    </citation>
    <scope>NUCLEOTIDE SEQUENCE [LARGE SCALE GENOMIC DNA]</scope>
    <source>
        <strain evidence="16">BOTRYCO-2</strain>
    </source>
</reference>
<dbReference type="Gene3D" id="3.30.565.10">
    <property type="entry name" value="Histidine kinase-like ATPase, C-terminal domain"/>
    <property type="match status" value="1"/>
</dbReference>
<dbReference type="Pfam" id="PF12860">
    <property type="entry name" value="PAS_7"/>
    <property type="match status" value="1"/>
</dbReference>
<name>A0A2P2E7L9_9PROT</name>
<dbReference type="PROSITE" id="PS50109">
    <property type="entry name" value="HIS_KIN"/>
    <property type="match status" value="1"/>
</dbReference>
<dbReference type="InterPro" id="IPR036890">
    <property type="entry name" value="HATPase_C_sf"/>
</dbReference>
<feature type="domain" description="Response regulatory" evidence="15">
    <location>
        <begin position="1004"/>
        <end position="1116"/>
    </location>
</feature>
<dbReference type="EMBL" id="BFBR01000002">
    <property type="protein sequence ID" value="GBF57062.1"/>
    <property type="molecule type" value="Genomic_DNA"/>
</dbReference>
<keyword evidence="12" id="KW-0175">Coiled coil</keyword>
<keyword evidence="5 11" id="KW-0597">Phosphoprotein</keyword>
<dbReference type="InterPro" id="IPR004358">
    <property type="entry name" value="Sig_transdc_His_kin-like_C"/>
</dbReference>
<evidence type="ECO:0000256" key="13">
    <source>
        <dbReference type="SAM" id="Phobius"/>
    </source>
</evidence>
<dbReference type="CDD" id="cd00082">
    <property type="entry name" value="HisKA"/>
    <property type="match status" value="1"/>
</dbReference>
<dbReference type="GO" id="GO:0000155">
    <property type="term" value="F:phosphorelay sensor kinase activity"/>
    <property type="evidence" value="ECO:0007669"/>
    <property type="project" value="InterPro"/>
</dbReference>
<evidence type="ECO:0000256" key="7">
    <source>
        <dbReference type="ARBA" id="ARBA00022692"/>
    </source>
</evidence>
<feature type="transmembrane region" description="Helical" evidence="13">
    <location>
        <begin position="316"/>
        <end position="337"/>
    </location>
</feature>
<dbReference type="InterPro" id="IPR003594">
    <property type="entry name" value="HATPase_dom"/>
</dbReference>
<evidence type="ECO:0000256" key="6">
    <source>
        <dbReference type="ARBA" id="ARBA00022679"/>
    </source>
</evidence>
<dbReference type="Gene3D" id="3.30.450.20">
    <property type="entry name" value="PAS domain"/>
    <property type="match status" value="1"/>
</dbReference>
<dbReference type="AlphaFoldDB" id="A0A2P2E7L9"/>
<dbReference type="InterPro" id="IPR003661">
    <property type="entry name" value="HisK_dim/P_dom"/>
</dbReference>
<dbReference type="PROSITE" id="PS50283">
    <property type="entry name" value="NA_SOLUT_SYMP_3"/>
    <property type="match status" value="1"/>
</dbReference>
<evidence type="ECO:0000256" key="10">
    <source>
        <dbReference type="ARBA" id="ARBA00023136"/>
    </source>
</evidence>
<dbReference type="Proteomes" id="UP000245086">
    <property type="component" value="Unassembled WGS sequence"/>
</dbReference>
<feature type="transmembrane region" description="Helical" evidence="13">
    <location>
        <begin position="192"/>
        <end position="212"/>
    </location>
</feature>
<dbReference type="InterPro" id="IPR011006">
    <property type="entry name" value="CheY-like_superfamily"/>
</dbReference>
<evidence type="ECO:0000313" key="17">
    <source>
        <dbReference type="Proteomes" id="UP000245086"/>
    </source>
</evidence>
<keyword evidence="8" id="KW-0418">Kinase</keyword>
<evidence type="ECO:0000256" key="8">
    <source>
        <dbReference type="ARBA" id="ARBA00022777"/>
    </source>
</evidence>
<sequence>MDGALPLIIILTYAGLLFAGASWAEGRGGQALKDLLRRPTYALALGVYCTSWTFYGAVGSAVADGWSYVPIYLGPILVFVFGRAFLVRMVEAVKADGASSISEFIGGRFGSSRTVAALVTILALLGAVPYIALQLKSLSTTYALVTGASNLPLILVVTAALLAGWAMVYGTRRYEAAARNDAVLFAVGFESLFKLVTLLAVASFAATLLVEVSPQVLARTQATMAETFSPHAINADFFIITLLSMAAIIALPRQFYFMVIAAQNSRDLERARWPFVAYMLATLAVVIPLAGAGIAILPDTARPDLYVLLLPLSQGANMMAILVFLGGFSAATAMVLVETIALSTMVSNDLVAPALLRREGPNGPANFGKLMLLVRRSAIGAIMLFALLWALAIPDNQRLASIGLVAFAAMAQFVPVLILAVYRGNRDAMAARYSLLAGLLVWFYTLALPQLLGPGFLALLSGTLFDPYHLFWIGSLSPISHGAVWSLGLNLAVYVLVTARRVQASALPGLLRAPGNVATLPPATISDLKALVARFVGPILAQEAFANLKESAPVSQASARKAERLIAGVVGLPSARALIGSRLFGARLSADEVSRLLDETGQSLRFSKDLLAATLEHIDPGVSVVDRDLNIVAWNSRYLSLFNYPDGMVYVGAPVASLIRFNAERGECGPGEIDSHVERRLQHMRRGQPHSFERVRPDGRVIKTVGGPMPSGGYVMCFSDITAEAEALAGLRRARAELEARVEERTLDLREANRALAKADAEKTRFLAAASHDLLQPIHAARLFSSALARQIGQDHQDMLRKLDLSIQSADTLLRALLNISKLDAGGVEPSVQKVALKPLLQNLVDTMLPLATEKGLQVRLFGRDQLVETDPALLGSIVQNFLSNAIRYTREGGIVVAIRQRGDQVRVDVIDTGPGIAPEDHARIFREFERLPEADGGGIGLGLAIVERTARVLGAEVGLQSSVGQGSRFSVSLSACQDASPPVPHPQSAAGQSAGGLVTSALTILVVEDDLANQDAMLAFLNSRALQHICVGDAASALAVTDHFDGALVDYHLGGSQTGLDAIAGLRQRFPTARYALTTAASESEFADRANAMGVMVFRKPVDPAALDHWLAQIEAGLETA</sequence>
<dbReference type="GO" id="GO:0005886">
    <property type="term" value="C:plasma membrane"/>
    <property type="evidence" value="ECO:0007669"/>
    <property type="project" value="TreeGrafter"/>
</dbReference>
<organism evidence="16 17">
    <name type="scientific">Candidatus Phycosocius bacilliformis</name>
    <dbReference type="NCBI Taxonomy" id="1445552"/>
    <lineage>
        <taxon>Bacteria</taxon>
        <taxon>Pseudomonadati</taxon>
        <taxon>Pseudomonadota</taxon>
        <taxon>Alphaproteobacteria</taxon>
        <taxon>Caulobacterales</taxon>
        <taxon>Caulobacterales incertae sedis</taxon>
        <taxon>Candidatus Phycosocius</taxon>
    </lineage>
</organism>
<dbReference type="CDD" id="cd00156">
    <property type="entry name" value="REC"/>
    <property type="match status" value="1"/>
</dbReference>
<keyword evidence="7 13" id="KW-0812">Transmembrane</keyword>
<dbReference type="EC" id="2.7.13.3" evidence="4"/>
<evidence type="ECO:0000313" key="16">
    <source>
        <dbReference type="EMBL" id="GBF57062.1"/>
    </source>
</evidence>
<feature type="transmembrane region" description="Helical" evidence="13">
    <location>
        <begin position="45"/>
        <end position="63"/>
    </location>
</feature>
<feature type="transmembrane region" description="Helical" evidence="13">
    <location>
        <begin position="399"/>
        <end position="421"/>
    </location>
</feature>
<dbReference type="SUPFAM" id="SSF55785">
    <property type="entry name" value="PYP-like sensor domain (PAS domain)"/>
    <property type="match status" value="1"/>
</dbReference>
<dbReference type="GO" id="GO:0022857">
    <property type="term" value="F:transmembrane transporter activity"/>
    <property type="evidence" value="ECO:0007669"/>
    <property type="project" value="InterPro"/>
</dbReference>
<keyword evidence="6 16" id="KW-0808">Transferase</keyword>
<dbReference type="InterPro" id="IPR035965">
    <property type="entry name" value="PAS-like_dom_sf"/>
</dbReference>
<dbReference type="PANTHER" id="PTHR43047">
    <property type="entry name" value="TWO-COMPONENT HISTIDINE PROTEIN KINASE"/>
    <property type="match status" value="1"/>
</dbReference>
<feature type="transmembrane region" description="Helical" evidence="13">
    <location>
        <begin position="115"/>
        <end position="133"/>
    </location>
</feature>
<evidence type="ECO:0000259" key="14">
    <source>
        <dbReference type="PROSITE" id="PS50109"/>
    </source>
</evidence>
<dbReference type="SMART" id="SM00387">
    <property type="entry name" value="HATPase_c"/>
    <property type="match status" value="1"/>
</dbReference>
<evidence type="ECO:0000256" key="12">
    <source>
        <dbReference type="SAM" id="Coils"/>
    </source>
</evidence>
<dbReference type="SUPFAM" id="SSF55874">
    <property type="entry name" value="ATPase domain of HSP90 chaperone/DNA topoisomerase II/histidine kinase"/>
    <property type="match status" value="1"/>
</dbReference>
<dbReference type="RefSeq" id="WP_108983956.1">
    <property type="nucleotide sequence ID" value="NZ_BFBR01000002.1"/>
</dbReference>
<dbReference type="SMART" id="SM00388">
    <property type="entry name" value="HisKA"/>
    <property type="match status" value="1"/>
</dbReference>
<evidence type="ECO:0000259" key="15">
    <source>
        <dbReference type="PROSITE" id="PS50110"/>
    </source>
</evidence>
<accession>A0A2P2E7L9</accession>
<dbReference type="CDD" id="cd10322">
    <property type="entry name" value="SLC5sbd"/>
    <property type="match status" value="1"/>
</dbReference>
<feature type="modified residue" description="4-aspartylphosphate" evidence="11">
    <location>
        <position position="1051"/>
    </location>
</feature>
<feature type="transmembrane region" description="Helical" evidence="13">
    <location>
        <begin position="273"/>
        <end position="296"/>
    </location>
</feature>
<keyword evidence="9 13" id="KW-1133">Transmembrane helix</keyword>
<comment type="similarity">
    <text evidence="3">Belongs to the sodium:solute symporter (SSF) (TC 2.A.21) family.</text>
</comment>
<feature type="transmembrane region" description="Helical" evidence="13">
    <location>
        <begin position="232"/>
        <end position="252"/>
    </location>
</feature>
<comment type="subcellular location">
    <subcellularLocation>
        <location evidence="2">Membrane</location>
        <topology evidence="2">Multi-pass membrane protein</topology>
    </subcellularLocation>
</comment>
<dbReference type="PROSITE" id="PS50110">
    <property type="entry name" value="RESPONSE_REGULATORY"/>
    <property type="match status" value="1"/>
</dbReference>
<evidence type="ECO:0000256" key="3">
    <source>
        <dbReference type="ARBA" id="ARBA00006434"/>
    </source>
</evidence>
<dbReference type="Gene3D" id="1.10.287.130">
    <property type="match status" value="1"/>
</dbReference>
<proteinExistence type="inferred from homology"/>
<dbReference type="Gene3D" id="3.40.50.2300">
    <property type="match status" value="1"/>
</dbReference>
<dbReference type="InterPro" id="IPR001734">
    <property type="entry name" value="Na/solute_symporter"/>
</dbReference>
<dbReference type="SMART" id="SM00448">
    <property type="entry name" value="REC"/>
    <property type="match status" value="1"/>
</dbReference>
<dbReference type="GO" id="GO:0009927">
    <property type="term" value="F:histidine phosphotransfer kinase activity"/>
    <property type="evidence" value="ECO:0007669"/>
    <property type="project" value="TreeGrafter"/>
</dbReference>
<dbReference type="InterPro" id="IPR005467">
    <property type="entry name" value="His_kinase_dom"/>
</dbReference>
<keyword evidence="17" id="KW-1185">Reference proteome</keyword>
<comment type="catalytic activity">
    <reaction evidence="1">
        <text>ATP + protein L-histidine = ADP + protein N-phospho-L-histidine.</text>
        <dbReference type="EC" id="2.7.13.3"/>
    </reaction>
</comment>
<evidence type="ECO:0000256" key="1">
    <source>
        <dbReference type="ARBA" id="ARBA00000085"/>
    </source>
</evidence>
<dbReference type="InterPro" id="IPR000014">
    <property type="entry name" value="PAS"/>
</dbReference>
<keyword evidence="10 13" id="KW-0472">Membrane</keyword>
<evidence type="ECO:0000256" key="9">
    <source>
        <dbReference type="ARBA" id="ARBA00022989"/>
    </source>
</evidence>
<dbReference type="SUPFAM" id="SSF52172">
    <property type="entry name" value="CheY-like"/>
    <property type="match status" value="1"/>
</dbReference>
<comment type="caution">
    <text evidence="16">The sequence shown here is derived from an EMBL/GenBank/DDBJ whole genome shotgun (WGS) entry which is preliminary data.</text>
</comment>
<evidence type="ECO:0000256" key="5">
    <source>
        <dbReference type="ARBA" id="ARBA00022553"/>
    </source>
</evidence>
<dbReference type="PRINTS" id="PR00344">
    <property type="entry name" value="BCTRLSENSOR"/>
</dbReference>
<feature type="transmembrane region" description="Helical" evidence="13">
    <location>
        <begin position="69"/>
        <end position="86"/>
    </location>
</feature>
<evidence type="ECO:0000256" key="11">
    <source>
        <dbReference type="PROSITE-ProRule" id="PRU00169"/>
    </source>
</evidence>
<dbReference type="PANTHER" id="PTHR43047:SF9">
    <property type="entry name" value="HISTIDINE KINASE"/>
    <property type="match status" value="1"/>
</dbReference>
<feature type="transmembrane region" description="Helical" evidence="13">
    <location>
        <begin position="433"/>
        <end position="452"/>
    </location>
</feature>
<feature type="transmembrane region" description="Helical" evidence="13">
    <location>
        <begin position="373"/>
        <end position="393"/>
    </location>
</feature>
<feature type="coiled-coil region" evidence="12">
    <location>
        <begin position="721"/>
        <end position="762"/>
    </location>
</feature>
<dbReference type="InterPro" id="IPR001789">
    <property type="entry name" value="Sig_transdc_resp-reg_receiver"/>
</dbReference>
<feature type="transmembrane region" description="Helical" evidence="13">
    <location>
        <begin position="153"/>
        <end position="171"/>
    </location>
</feature>
<dbReference type="InterPro" id="IPR036097">
    <property type="entry name" value="HisK_dim/P_sf"/>
</dbReference>
<evidence type="ECO:0000256" key="2">
    <source>
        <dbReference type="ARBA" id="ARBA00004141"/>
    </source>
</evidence>
<dbReference type="InterPro" id="IPR038377">
    <property type="entry name" value="Na/Glc_symporter_sf"/>
</dbReference>
<dbReference type="Gene3D" id="1.20.1730.10">
    <property type="entry name" value="Sodium/glucose cotransporter"/>
    <property type="match status" value="1"/>
</dbReference>
<dbReference type="CDD" id="cd00130">
    <property type="entry name" value="PAS"/>
    <property type="match status" value="1"/>
</dbReference>